<dbReference type="GO" id="GO:0005525">
    <property type="term" value="F:GTP binding"/>
    <property type="evidence" value="ECO:0007669"/>
    <property type="project" value="UniProtKB-UniRule"/>
</dbReference>
<dbReference type="InterPro" id="IPR006073">
    <property type="entry name" value="GTP-bd"/>
</dbReference>
<feature type="binding site" evidence="10">
    <location>
        <position position="24"/>
    </location>
    <ligand>
        <name>(6S)-5-formyl-5,6,7,8-tetrahydrofolate</name>
        <dbReference type="ChEBI" id="CHEBI:57457"/>
    </ligand>
</feature>
<keyword evidence="7 10" id="KW-0460">Magnesium</keyword>
<keyword evidence="4 10" id="KW-0479">Metal-binding</keyword>
<evidence type="ECO:0000313" key="13">
    <source>
        <dbReference type="EMBL" id="EOS12289.1"/>
    </source>
</evidence>
<proteinExistence type="inferred from homology"/>
<feature type="binding site" evidence="10">
    <location>
        <begin position="310"/>
        <end position="313"/>
    </location>
    <ligand>
        <name>GTP</name>
        <dbReference type="ChEBI" id="CHEBI:37565"/>
    </ligand>
</feature>
<feature type="binding site" evidence="10">
    <location>
        <position position="266"/>
    </location>
    <ligand>
        <name>K(+)</name>
        <dbReference type="ChEBI" id="CHEBI:29103"/>
    </ligand>
</feature>
<gene>
    <name evidence="10" type="primary">mnmE</name>
    <name evidence="10" type="synonym">trmE</name>
    <name evidence="13" type="ORF">C802_02102</name>
</gene>
<keyword evidence="6 10" id="KW-0378">Hydrolase</keyword>
<dbReference type="Gene3D" id="3.30.1360.120">
    <property type="entry name" value="Probable tRNA modification gtpase trme, domain 1"/>
    <property type="match status" value="1"/>
</dbReference>
<feature type="binding site" evidence="10">
    <location>
        <position position="159"/>
    </location>
    <ligand>
        <name>(6S)-5-formyl-5,6,7,8-tetrahydrofolate</name>
        <dbReference type="ChEBI" id="CHEBI:57457"/>
    </ligand>
</feature>
<evidence type="ECO:0000256" key="10">
    <source>
        <dbReference type="HAMAP-Rule" id="MF_00379"/>
    </source>
</evidence>
<dbReference type="InterPro" id="IPR027417">
    <property type="entry name" value="P-loop_NTPase"/>
</dbReference>
<dbReference type="InterPro" id="IPR027266">
    <property type="entry name" value="TrmE/GcvT-like"/>
</dbReference>
<dbReference type="Pfam" id="PF01926">
    <property type="entry name" value="MMR_HSR1"/>
    <property type="match status" value="1"/>
</dbReference>
<dbReference type="PANTHER" id="PTHR42714">
    <property type="entry name" value="TRNA MODIFICATION GTPASE GTPBP3"/>
    <property type="match status" value="1"/>
</dbReference>
<dbReference type="GO" id="GO:0002098">
    <property type="term" value="P:tRNA wobble uridine modification"/>
    <property type="evidence" value="ECO:0007669"/>
    <property type="project" value="TreeGrafter"/>
</dbReference>
<dbReference type="SUPFAM" id="SSF103025">
    <property type="entry name" value="Folate-binding domain"/>
    <property type="match status" value="1"/>
</dbReference>
<feature type="binding site" evidence="10">
    <location>
        <position position="120"/>
    </location>
    <ligand>
        <name>(6S)-5-formyl-5,6,7,8-tetrahydrofolate</name>
        <dbReference type="ChEBI" id="CHEBI:57457"/>
    </ligand>
</feature>
<reference evidence="13 14" key="1">
    <citation type="submission" date="2013-04" db="EMBL/GenBank/DDBJ databases">
        <title>The Genome Sequence of Bacteroides massiliensis dnLKV3.</title>
        <authorList>
            <consortium name="The Broad Institute Genomics Platform"/>
            <consortium name="The Broad Institute Genome Sequencing Center for Infectious Disease"/>
            <person name="Earl A."/>
            <person name="Xavier R."/>
            <person name="Kuhn K."/>
            <person name="Stappenbeck T."/>
            <person name="Walker B."/>
            <person name="Young S."/>
            <person name="Zeng Q."/>
            <person name="Gargeya S."/>
            <person name="Fitzgerald M."/>
            <person name="Haas B."/>
            <person name="Abouelleil A."/>
            <person name="Allen A.W."/>
            <person name="Alvarado L."/>
            <person name="Arachchi H.M."/>
            <person name="Berlin A.M."/>
            <person name="Chapman S.B."/>
            <person name="Gainer-Dewar J."/>
            <person name="Goldberg J."/>
            <person name="Griggs A."/>
            <person name="Gujja S."/>
            <person name="Hansen M."/>
            <person name="Howarth C."/>
            <person name="Imamovic A."/>
            <person name="Ireland A."/>
            <person name="Larimer J."/>
            <person name="McCowan C."/>
            <person name="Murphy C."/>
            <person name="Pearson M."/>
            <person name="Poon T.W."/>
            <person name="Priest M."/>
            <person name="Roberts A."/>
            <person name="Saif S."/>
            <person name="Shea T."/>
            <person name="Sisk P."/>
            <person name="Sykes S."/>
            <person name="Wortman J."/>
            <person name="Nusbaum C."/>
            <person name="Birren B."/>
        </authorList>
    </citation>
    <scope>NUCLEOTIDE SEQUENCE [LARGE SCALE GENOMIC DNA]</scope>
    <source>
        <strain evidence="14">dnLKV3</strain>
    </source>
</reference>
<accession>R9IFZ5</accession>
<feature type="binding site" evidence="10">
    <location>
        <position position="291"/>
    </location>
    <ligand>
        <name>Mg(2+)</name>
        <dbReference type="ChEBI" id="CHEBI:18420"/>
    </ligand>
</feature>
<dbReference type="InterPro" id="IPR005225">
    <property type="entry name" value="Small_GTP-bd"/>
</dbReference>
<dbReference type="SUPFAM" id="SSF52540">
    <property type="entry name" value="P-loop containing nucleoside triphosphate hydrolases"/>
    <property type="match status" value="1"/>
</dbReference>
<evidence type="ECO:0000256" key="8">
    <source>
        <dbReference type="ARBA" id="ARBA00022958"/>
    </source>
</evidence>
<dbReference type="PROSITE" id="PS51709">
    <property type="entry name" value="G_TRME"/>
    <property type="match status" value="1"/>
</dbReference>
<dbReference type="FunFam" id="3.40.50.300:FF:001376">
    <property type="entry name" value="tRNA modification GTPase MnmE"/>
    <property type="match status" value="1"/>
</dbReference>
<dbReference type="GO" id="GO:0005829">
    <property type="term" value="C:cytosol"/>
    <property type="evidence" value="ECO:0007669"/>
    <property type="project" value="TreeGrafter"/>
</dbReference>
<evidence type="ECO:0000259" key="12">
    <source>
        <dbReference type="PROSITE" id="PS51709"/>
    </source>
</evidence>
<dbReference type="EMBL" id="ASSP01000014">
    <property type="protein sequence ID" value="EOS12289.1"/>
    <property type="molecule type" value="Genomic_DNA"/>
</dbReference>
<dbReference type="EC" id="3.6.-.-" evidence="10"/>
<comment type="caution">
    <text evidence="13">The sequence shown here is derived from an EMBL/GenBank/DDBJ whole genome shotgun (WGS) entry which is preliminary data.</text>
</comment>
<dbReference type="CDD" id="cd14858">
    <property type="entry name" value="TrmE_N"/>
    <property type="match status" value="1"/>
</dbReference>
<comment type="subcellular location">
    <subcellularLocation>
        <location evidence="10">Cytoplasm</location>
    </subcellularLocation>
</comment>
<dbReference type="InterPro" id="IPR027368">
    <property type="entry name" value="MnmE_dom2"/>
</dbReference>
<evidence type="ECO:0000256" key="2">
    <source>
        <dbReference type="ARBA" id="ARBA00022490"/>
    </source>
</evidence>
<evidence type="ECO:0000256" key="7">
    <source>
        <dbReference type="ARBA" id="ARBA00022842"/>
    </source>
</evidence>
<feature type="domain" description="TrmE-type G" evidence="12">
    <location>
        <begin position="256"/>
        <end position="420"/>
    </location>
</feature>
<keyword evidence="8 10" id="KW-0630">Potassium</keyword>
<dbReference type="GO" id="GO:0046872">
    <property type="term" value="F:metal ion binding"/>
    <property type="evidence" value="ECO:0007669"/>
    <property type="project" value="UniProtKB-KW"/>
</dbReference>
<dbReference type="Pfam" id="PF12631">
    <property type="entry name" value="MnmE_helical"/>
    <property type="match status" value="1"/>
</dbReference>
<dbReference type="InterPro" id="IPR025867">
    <property type="entry name" value="MnmE_helical"/>
</dbReference>
<keyword evidence="5 10" id="KW-0547">Nucleotide-binding</keyword>
<feature type="binding site" evidence="10">
    <location>
        <position position="270"/>
    </location>
    <ligand>
        <name>Mg(2+)</name>
        <dbReference type="ChEBI" id="CHEBI:18420"/>
    </ligand>
</feature>
<name>R9IFZ5_9BACT</name>
<dbReference type="GO" id="GO:0030488">
    <property type="term" value="P:tRNA methylation"/>
    <property type="evidence" value="ECO:0007669"/>
    <property type="project" value="TreeGrafter"/>
</dbReference>
<organism evidence="13 14">
    <name type="scientific">Phocaeicola sartorii</name>
    <dbReference type="NCBI Taxonomy" id="671267"/>
    <lineage>
        <taxon>Bacteria</taxon>
        <taxon>Pseudomonadati</taxon>
        <taxon>Bacteroidota</taxon>
        <taxon>Bacteroidia</taxon>
        <taxon>Bacteroidales</taxon>
        <taxon>Bacteroidaceae</taxon>
        <taxon>Phocaeicola</taxon>
    </lineage>
</organism>
<feature type="binding site" evidence="10">
    <location>
        <begin position="285"/>
        <end position="291"/>
    </location>
    <ligand>
        <name>GTP</name>
        <dbReference type="ChEBI" id="CHEBI:37565"/>
    </ligand>
</feature>
<comment type="caution">
    <text evidence="10">Lacks conserved residue(s) required for the propagation of feature annotation.</text>
</comment>
<feature type="binding site" evidence="10">
    <location>
        <position position="290"/>
    </location>
    <ligand>
        <name>K(+)</name>
        <dbReference type="ChEBI" id="CHEBI:29103"/>
    </ligand>
</feature>
<feature type="binding site" evidence="10">
    <location>
        <position position="285"/>
    </location>
    <ligand>
        <name>K(+)</name>
        <dbReference type="ChEBI" id="CHEBI:29103"/>
    </ligand>
</feature>
<dbReference type="InterPro" id="IPR004520">
    <property type="entry name" value="GTPase_MnmE"/>
</dbReference>
<dbReference type="NCBIfam" id="TIGR00231">
    <property type="entry name" value="small_GTP"/>
    <property type="match status" value="1"/>
</dbReference>
<dbReference type="STRING" id="1235788.C802_02102"/>
<feature type="binding site" evidence="10">
    <location>
        <position position="500"/>
    </location>
    <ligand>
        <name>(6S)-5-formyl-5,6,7,8-tetrahydrofolate</name>
        <dbReference type="ChEBI" id="CHEBI:57457"/>
    </ligand>
</feature>
<feature type="binding site" evidence="10">
    <location>
        <begin position="266"/>
        <end position="271"/>
    </location>
    <ligand>
        <name>GTP</name>
        <dbReference type="ChEBI" id="CHEBI:37565"/>
    </ligand>
</feature>
<dbReference type="CDD" id="cd04164">
    <property type="entry name" value="trmE"/>
    <property type="match status" value="1"/>
</dbReference>
<keyword evidence="3 10" id="KW-0819">tRNA processing</keyword>
<dbReference type="GO" id="GO:0003924">
    <property type="term" value="F:GTPase activity"/>
    <property type="evidence" value="ECO:0007669"/>
    <property type="project" value="UniProtKB-UniRule"/>
</dbReference>
<dbReference type="InterPro" id="IPR031168">
    <property type="entry name" value="G_TrmE"/>
</dbReference>
<comment type="cofactor">
    <cofactor evidence="10">
        <name>K(+)</name>
        <dbReference type="ChEBI" id="CHEBI:29103"/>
    </cofactor>
    <text evidence="10">Binds 1 potassium ion per subunit.</text>
</comment>
<dbReference type="AlphaFoldDB" id="R9IFZ5"/>
<comment type="similarity">
    <text evidence="1 10 11">Belongs to the TRAFAC class TrmE-Era-EngA-EngB-Septin-like GTPase superfamily. TrmE GTPase family.</text>
</comment>
<keyword evidence="14" id="KW-1185">Reference proteome</keyword>
<evidence type="ECO:0000256" key="4">
    <source>
        <dbReference type="ARBA" id="ARBA00022723"/>
    </source>
</evidence>
<evidence type="ECO:0000256" key="11">
    <source>
        <dbReference type="RuleBase" id="RU003313"/>
    </source>
</evidence>
<evidence type="ECO:0000256" key="6">
    <source>
        <dbReference type="ARBA" id="ARBA00022801"/>
    </source>
</evidence>
<dbReference type="HOGENOM" id="CLU_019624_3_1_10"/>
<feature type="binding site" evidence="10">
    <location>
        <position position="287"/>
    </location>
    <ligand>
        <name>K(+)</name>
        <dbReference type="ChEBI" id="CHEBI:29103"/>
    </ligand>
</feature>
<evidence type="ECO:0000256" key="5">
    <source>
        <dbReference type="ARBA" id="ARBA00022741"/>
    </source>
</evidence>
<dbReference type="InterPro" id="IPR018948">
    <property type="entry name" value="GTP-bd_TrmE_N"/>
</dbReference>
<evidence type="ECO:0000256" key="1">
    <source>
        <dbReference type="ARBA" id="ARBA00011043"/>
    </source>
</evidence>
<dbReference type="Gene3D" id="3.40.50.300">
    <property type="entry name" value="P-loop containing nucleotide triphosphate hydrolases"/>
    <property type="match status" value="1"/>
</dbReference>
<evidence type="ECO:0000256" key="9">
    <source>
        <dbReference type="ARBA" id="ARBA00023134"/>
    </source>
</evidence>
<protein>
    <recommendedName>
        <fullName evidence="10">tRNA modification GTPase MnmE</fullName>
        <ecNumber evidence="10">3.6.-.-</ecNumber>
    </recommendedName>
</protein>
<evidence type="ECO:0000256" key="3">
    <source>
        <dbReference type="ARBA" id="ARBA00022694"/>
    </source>
</evidence>
<sequence>MKMINQDTICAIATAQGGAIGIIRVSGPKAIEITSRIFIPAKGKPLTEREPYTLTFGKICAKKREINNTLSRKASEISQGKSDTSQKEESIAPLVEEVIDEVLISLFRAPHSYTGEDSTEIMCHGSSYILQQVMQLLIYNGCRAALPGEYTQRAFLNGKMDLSQAEAVADLIASSSAATHRLAMSQMRGGFSKELSGLRNQLLHFTSLMELELDFSDHEELEFANRDELSSLATHIEQVIARLAHSFNVGNAIKNGIPVAIIGETNAGKSTLLNVLLNEEKAIVSDIHGTTRDVIEDTINLQGITFRFIDTAGIRQTTDTIESLGIERTFQKMDQAHVILWMIDSTEAQRRFEELKAEVLPHCEGKKVIILFNKSDLLLATQKEELSAIFTDMKVEKLFISAKKRENITILEKKLVQAAALPEINQNDIIITNVRHFEALTRALDSIHRVQEGLQLGLSGDLVSEDLRQCIYELSEIVAEGGITSEETLQNIFQNFCIGK</sequence>
<evidence type="ECO:0000313" key="14">
    <source>
        <dbReference type="Proteomes" id="UP000014200"/>
    </source>
</evidence>
<dbReference type="NCBIfam" id="TIGR00450">
    <property type="entry name" value="mnmE_trmE_thdF"/>
    <property type="match status" value="1"/>
</dbReference>
<dbReference type="Pfam" id="PF10396">
    <property type="entry name" value="TrmE_N"/>
    <property type="match status" value="1"/>
</dbReference>
<keyword evidence="2 10" id="KW-0963">Cytoplasm</keyword>
<dbReference type="PATRIC" id="fig|1235788.3.peg.2151"/>
<comment type="subunit">
    <text evidence="10">Homodimer. Heterotetramer of two MnmE and two MnmG subunits.</text>
</comment>
<comment type="function">
    <text evidence="10">Exhibits a very high intrinsic GTPase hydrolysis rate. Involved in the addition of a carboxymethylaminomethyl (cmnm) group at the wobble position (U34) of certain tRNAs, forming tRNA-cmnm(5)s(2)U34.</text>
</comment>
<dbReference type="Gene3D" id="1.20.120.430">
    <property type="entry name" value="tRNA modification GTPase MnmE domain 2"/>
    <property type="match status" value="1"/>
</dbReference>
<keyword evidence="9 10" id="KW-0342">GTP-binding</keyword>
<dbReference type="PANTHER" id="PTHR42714:SF2">
    <property type="entry name" value="TRNA MODIFICATION GTPASE GTPBP3, MITOCHONDRIAL"/>
    <property type="match status" value="1"/>
</dbReference>
<dbReference type="Proteomes" id="UP000014200">
    <property type="component" value="Unassembled WGS sequence"/>
</dbReference>
<dbReference type="HAMAP" id="MF_00379">
    <property type="entry name" value="GTPase_MnmE"/>
    <property type="match status" value="1"/>
</dbReference>